<dbReference type="Proteomes" id="UP000430564">
    <property type="component" value="Unassembled WGS sequence"/>
</dbReference>
<reference evidence="3 4" key="1">
    <citation type="submission" date="2019-10" db="EMBL/GenBank/DDBJ databases">
        <title>Genome diversity of Sutterella seckii.</title>
        <authorList>
            <person name="Chaplin A.V."/>
            <person name="Sokolova S.R."/>
            <person name="Mosin K.A."/>
            <person name="Ivanova E.L."/>
            <person name="Kochetkova T.O."/>
            <person name="Goltsov A.Y."/>
            <person name="Trofimov D.Y."/>
            <person name="Efimov B.A."/>
        </authorList>
    </citation>
    <scope>NUCLEOTIDE SEQUENCE [LARGE SCALE GENOMIC DNA]</scope>
    <source>
        <strain evidence="3 4">ASD393</strain>
    </source>
</reference>
<evidence type="ECO:0000259" key="2">
    <source>
        <dbReference type="Pfam" id="PF13609"/>
    </source>
</evidence>
<evidence type="ECO:0000313" key="4">
    <source>
        <dbReference type="Proteomes" id="UP000430564"/>
    </source>
</evidence>
<proteinExistence type="predicted"/>
<protein>
    <submittedName>
        <fullName evidence="3">Porin</fullName>
    </submittedName>
</protein>
<dbReference type="CDD" id="cd00342">
    <property type="entry name" value="gram_neg_porins"/>
    <property type="match status" value="1"/>
</dbReference>
<gene>
    <name evidence="3" type="ORF">GBM95_09455</name>
</gene>
<feature type="signal peptide" evidence="1">
    <location>
        <begin position="1"/>
        <end position="25"/>
    </location>
</feature>
<comment type="caution">
    <text evidence="3">The sequence shown here is derived from an EMBL/GenBank/DDBJ whole genome shotgun (WGS) entry which is preliminary data.</text>
</comment>
<dbReference type="RefSeq" id="WP_152158876.1">
    <property type="nucleotide sequence ID" value="NZ_WEHX01000082.1"/>
</dbReference>
<evidence type="ECO:0000256" key="1">
    <source>
        <dbReference type="SAM" id="SignalP"/>
    </source>
</evidence>
<sequence>MPLSRITLAAAAAALSLTAAAAASAAEVQISGIIAEGFYYTNPKNGDDSFKMAGYKETPWDSAINLKGTEKLWDDWYAGFHVGSTIALDTGSLANQDHLFGSTRLFVGNNDIEFSFGRIANFSCATQPYSMYMRLRANMTNASFVGIAPANVTFNAPENLDNAVAFSTKGTKGFFLQGLYSNGSETQEKNYGWSDRNIVAQLAGGWTGEKLRFGTILSWEKPDHLNPEAPKKHDTFGTHLIASYDFGPVVSAVTYYHGENDWRIGAAADLRNQMVGASRYDQSAKGLRSNAVVVTAAYPVGRHTFTGSLTYGKFEWQGNKEGLSETEGTVISGGSVYYYALSKRTRLYLAASYADGDKLLSKPARFNQFMGAAGMMHNF</sequence>
<keyword evidence="1" id="KW-0732">Signal</keyword>
<dbReference type="GO" id="GO:0015288">
    <property type="term" value="F:porin activity"/>
    <property type="evidence" value="ECO:0007669"/>
    <property type="project" value="InterPro"/>
</dbReference>
<dbReference type="OrthoDB" id="9155563at2"/>
<dbReference type="EMBL" id="WEHX01000082">
    <property type="protein sequence ID" value="KAB7655707.1"/>
    <property type="molecule type" value="Genomic_DNA"/>
</dbReference>
<dbReference type="InterPro" id="IPR023614">
    <property type="entry name" value="Porin_dom_sf"/>
</dbReference>
<dbReference type="AlphaFoldDB" id="A0A6I1EVY2"/>
<feature type="chain" id="PRO_5026108260" evidence="1">
    <location>
        <begin position="26"/>
        <end position="379"/>
    </location>
</feature>
<dbReference type="SUPFAM" id="SSF56935">
    <property type="entry name" value="Porins"/>
    <property type="match status" value="1"/>
</dbReference>
<name>A0A6I1EVY2_9BURK</name>
<dbReference type="GO" id="GO:0016020">
    <property type="term" value="C:membrane"/>
    <property type="evidence" value="ECO:0007669"/>
    <property type="project" value="InterPro"/>
</dbReference>
<evidence type="ECO:0000313" key="3">
    <source>
        <dbReference type="EMBL" id="KAB7655707.1"/>
    </source>
</evidence>
<accession>A0A6I1EVY2</accession>
<dbReference type="Pfam" id="PF13609">
    <property type="entry name" value="Porin_4"/>
    <property type="match status" value="1"/>
</dbReference>
<dbReference type="Gene3D" id="2.40.160.10">
    <property type="entry name" value="Porin"/>
    <property type="match status" value="1"/>
</dbReference>
<dbReference type="InterPro" id="IPR033900">
    <property type="entry name" value="Gram_neg_porin_domain"/>
</dbReference>
<feature type="domain" description="Porin" evidence="2">
    <location>
        <begin position="11"/>
        <end position="358"/>
    </location>
</feature>
<organism evidence="3 4">
    <name type="scientific">Sutterella seckii</name>
    <dbReference type="NCBI Taxonomy" id="1944635"/>
    <lineage>
        <taxon>Bacteria</taxon>
        <taxon>Pseudomonadati</taxon>
        <taxon>Pseudomonadota</taxon>
        <taxon>Betaproteobacteria</taxon>
        <taxon>Burkholderiales</taxon>
        <taxon>Sutterellaceae</taxon>
        <taxon>Sutterella</taxon>
    </lineage>
</organism>